<evidence type="ECO:0000256" key="1">
    <source>
        <dbReference type="ARBA" id="ARBA00011900"/>
    </source>
</evidence>
<sequence length="1136" mass="127209">MAGKLDLRPVLPLPYDRPGFIRDVLRPVFGPGRLAVYSADQPTGEMTASDKRLAISAVQYGELTLDDGTEVQCLEVRLQPKVRPEQSRVGIQALVRRLLTVGQAALVNFVPATTEVGVRPWRFTLVAKDAVLRDGKVVEQTNNARRYTYLLGPGQACRTPADRLRQLATEADVTLDTLVKAFEVEVLSKEFFKEYKRHYLLFCEELMGSNFKKSVFNGDEKAIRDFVKKLLGRLVFLYFVQKKGWLGASSPVYADGDQGFITKLFHASGANATFYPVWLSRLFFETLNEERTGDLFTMPKGENEENAQKVCIPFLNGGLFDRDAHDAVKYQLTLPAGLFHQAQRADDPAGRGFLDFLDSYNFTVQEDSPDEHVVAVDPEMLGNIFENLLEDNKDKGAFYTPKEIVHYMCRESLIEYLDTRLNVFEVALGSTAKGLAAGTSPAAKAGQLALTTTENRGNVQRVELEKFVREKVANDFIRQHARQIDELLDTVKICDPAIGSGAFPMGLLHEIYLCKLVLKDLTQVQNGSLFHERDHLADPGSYHAGVKLGIIQNSIYGVDIERGAVDIARLRFWLSLVVDEDRPRPLPNLDYKIVVGNSLVSKLDNDTLALNWSLKAGTEREAKLRQQYKSLGTLQRQFFTKSGAKKLALQAQIRDAKIDLLIAQVELEMAKLPTAQATMFGGTAKQQAADLAILTVRQGYSAQLNQLRSLQADAKRPLPYFDWRLDFPEVLNPHVTDQPGFDIVIGNPPYGLKTKGKEYLAFVNENYRPAKKVADSYFLFIVMASNISKSASFISYIVPNTFCDLEQGDEFRKWFLGNNRLSHLYDTQWAFEKAVVDTVVFIAQTQTKNSEDTVIKFTDNDKIQSTIALKEILSDEGAKIVYRYSNNKNKYLSKKISSSAVPMKSLADIKAGVILYEKGKGKPAQTEKTMTEKPFTLKGNQPKGWRPLVRGVDVNRYLLKASEEFVQYGNWLAAPRDPEIFEGPVIMLRRTDDKIRAAYVTNNAICVKSCHILKPHNKSLNLFVLAILNARLTQWFFEVQNPQMVGKVFAEIKLVYVENLPIIMADKKLVSEFDSRVTKILAAKAASATADTTALEAEIDVLVYHLYGLSYEEVLLVEPGFAMSEAAYGAAGAKLA</sequence>
<protein>
    <recommendedName>
        <fullName evidence="1">site-specific DNA-methyltransferase (adenine-specific)</fullName>
        <ecNumber evidence="1">2.1.1.72</ecNumber>
    </recommendedName>
</protein>
<dbReference type="GO" id="GO:0009307">
    <property type="term" value="P:DNA restriction-modification system"/>
    <property type="evidence" value="ECO:0007669"/>
    <property type="project" value="UniProtKB-KW"/>
</dbReference>
<dbReference type="InterPro" id="IPR029063">
    <property type="entry name" value="SAM-dependent_MTases_sf"/>
</dbReference>
<reference evidence="10 11" key="1">
    <citation type="submission" date="2016-08" db="EMBL/GenBank/DDBJ databases">
        <title>Hymenobacter coccineus sp. nov., Hymenobacter lapidarius sp. nov. and Hymenobacter glacialis sp. nov., isolated from Antarctic soil.</title>
        <authorList>
            <person name="Sedlacek I."/>
            <person name="Kralova S."/>
            <person name="Kyrova K."/>
            <person name="Maslanova I."/>
            <person name="Stankova E."/>
            <person name="Vrbovska V."/>
            <person name="Nemec M."/>
            <person name="Bartak M."/>
            <person name="Svec P."/>
            <person name="Busse H.-J."/>
            <person name="Pantucek R."/>
        </authorList>
    </citation>
    <scope>NUCLEOTIDE SEQUENCE [LARGE SCALE GENOMIC DNA]</scope>
    <source>
        <strain evidence="10 11">CCM 8648</strain>
    </source>
</reference>
<keyword evidence="11" id="KW-1185">Reference proteome</keyword>
<evidence type="ECO:0000256" key="3">
    <source>
        <dbReference type="ARBA" id="ARBA00022679"/>
    </source>
</evidence>
<dbReference type="SUPFAM" id="SSF53335">
    <property type="entry name" value="S-adenosyl-L-methionine-dependent methyltransferases"/>
    <property type="match status" value="1"/>
</dbReference>
<evidence type="ECO:0000313" key="11">
    <source>
        <dbReference type="Proteomes" id="UP000177791"/>
    </source>
</evidence>
<evidence type="ECO:0000256" key="2">
    <source>
        <dbReference type="ARBA" id="ARBA00022603"/>
    </source>
</evidence>
<comment type="caution">
    <text evidence="10">The sequence shown here is derived from an EMBL/GenBank/DDBJ whole genome shotgun (WGS) entry which is preliminary data.</text>
</comment>
<evidence type="ECO:0000256" key="4">
    <source>
        <dbReference type="ARBA" id="ARBA00022691"/>
    </source>
</evidence>
<dbReference type="Gene3D" id="3.40.50.150">
    <property type="entry name" value="Vaccinia Virus protein VP39"/>
    <property type="match status" value="1"/>
</dbReference>
<dbReference type="PANTHER" id="PTHR33841:SF1">
    <property type="entry name" value="DNA METHYLTRANSFERASE A"/>
    <property type="match status" value="1"/>
</dbReference>
<feature type="domain" description="TaqI-like C-terminal specificity" evidence="9">
    <location>
        <begin position="947"/>
        <end position="1062"/>
    </location>
</feature>
<keyword evidence="5" id="KW-0680">Restriction system</keyword>
<evidence type="ECO:0000313" key="10">
    <source>
        <dbReference type="EMBL" id="OGX82701.1"/>
    </source>
</evidence>
<evidence type="ECO:0000259" key="9">
    <source>
        <dbReference type="Pfam" id="PF12950"/>
    </source>
</evidence>
<keyword evidence="2" id="KW-0489">Methyltransferase</keyword>
<dbReference type="Proteomes" id="UP000177791">
    <property type="component" value="Unassembled WGS sequence"/>
</dbReference>
<accession>A0A1G1SVS7</accession>
<dbReference type="PANTHER" id="PTHR33841">
    <property type="entry name" value="DNA METHYLTRANSFERASE YEEA-RELATED"/>
    <property type="match status" value="1"/>
</dbReference>
<dbReference type="GO" id="GO:0032259">
    <property type="term" value="P:methylation"/>
    <property type="evidence" value="ECO:0007669"/>
    <property type="project" value="UniProtKB-KW"/>
</dbReference>
<dbReference type="EMBL" id="MDZC01000095">
    <property type="protein sequence ID" value="OGX82701.1"/>
    <property type="molecule type" value="Genomic_DNA"/>
</dbReference>
<organism evidence="10 11">
    <name type="scientific">Hymenobacter glacialis</name>
    <dbReference type="NCBI Taxonomy" id="1908236"/>
    <lineage>
        <taxon>Bacteria</taxon>
        <taxon>Pseudomonadati</taxon>
        <taxon>Bacteroidota</taxon>
        <taxon>Cytophagia</taxon>
        <taxon>Cytophagales</taxon>
        <taxon>Hymenobacteraceae</taxon>
        <taxon>Hymenobacter</taxon>
    </lineage>
</organism>
<dbReference type="STRING" id="1908236.BEN48_17550"/>
<dbReference type="Pfam" id="PF12950">
    <property type="entry name" value="TaqI_C"/>
    <property type="match status" value="1"/>
</dbReference>
<comment type="catalytic activity">
    <reaction evidence="7">
        <text>a 2'-deoxyadenosine in DNA + S-adenosyl-L-methionine = an N(6)-methyl-2'-deoxyadenosine in DNA + S-adenosyl-L-homocysteine + H(+)</text>
        <dbReference type="Rhea" id="RHEA:15197"/>
        <dbReference type="Rhea" id="RHEA-COMP:12418"/>
        <dbReference type="Rhea" id="RHEA-COMP:12419"/>
        <dbReference type="ChEBI" id="CHEBI:15378"/>
        <dbReference type="ChEBI" id="CHEBI:57856"/>
        <dbReference type="ChEBI" id="CHEBI:59789"/>
        <dbReference type="ChEBI" id="CHEBI:90615"/>
        <dbReference type="ChEBI" id="CHEBI:90616"/>
        <dbReference type="EC" id="2.1.1.72"/>
    </reaction>
</comment>
<name>A0A1G1SVS7_9BACT</name>
<dbReference type="AlphaFoldDB" id="A0A1G1SVS7"/>
<keyword evidence="6" id="KW-0238">DNA-binding</keyword>
<evidence type="ECO:0000256" key="7">
    <source>
        <dbReference type="ARBA" id="ARBA00047942"/>
    </source>
</evidence>
<gene>
    <name evidence="10" type="ORF">BEN48_17550</name>
</gene>
<dbReference type="GO" id="GO:0009007">
    <property type="term" value="F:site-specific DNA-methyltransferase (adenine-specific) activity"/>
    <property type="evidence" value="ECO:0007669"/>
    <property type="project" value="UniProtKB-EC"/>
</dbReference>
<evidence type="ECO:0000256" key="6">
    <source>
        <dbReference type="ARBA" id="ARBA00023125"/>
    </source>
</evidence>
<dbReference type="InterPro" id="IPR050953">
    <property type="entry name" value="N4_N6_ade-DNA_methylase"/>
</dbReference>
<dbReference type="GO" id="GO:0003677">
    <property type="term" value="F:DNA binding"/>
    <property type="evidence" value="ECO:0007669"/>
    <property type="project" value="UniProtKB-KW"/>
</dbReference>
<dbReference type="InterPro" id="IPR002052">
    <property type="entry name" value="DNA_methylase_N6_adenine_CS"/>
</dbReference>
<evidence type="ECO:0000256" key="5">
    <source>
        <dbReference type="ARBA" id="ARBA00022747"/>
    </source>
</evidence>
<dbReference type="PROSITE" id="PS00092">
    <property type="entry name" value="N6_MTASE"/>
    <property type="match status" value="1"/>
</dbReference>
<evidence type="ECO:0000259" key="8">
    <source>
        <dbReference type="Pfam" id="PF07669"/>
    </source>
</evidence>
<feature type="domain" description="Type II methyltransferase M.TaqI-like" evidence="8">
    <location>
        <begin position="553"/>
        <end position="827"/>
    </location>
</feature>
<dbReference type="Pfam" id="PF07669">
    <property type="entry name" value="Eco57I"/>
    <property type="match status" value="1"/>
</dbReference>
<dbReference type="InterPro" id="IPR025931">
    <property type="entry name" value="TaqI_C"/>
</dbReference>
<dbReference type="PRINTS" id="PR00507">
    <property type="entry name" value="N12N6MTFRASE"/>
</dbReference>
<proteinExistence type="predicted"/>
<dbReference type="EC" id="2.1.1.72" evidence="1"/>
<keyword evidence="3" id="KW-0808">Transferase</keyword>
<keyword evidence="4" id="KW-0949">S-adenosyl-L-methionine</keyword>
<dbReference type="InterPro" id="IPR011639">
    <property type="entry name" value="MethylTrfase_TaqI-like_dom"/>
</dbReference>